<dbReference type="AlphaFoldDB" id="A0A2P5D4P0"/>
<dbReference type="EMBL" id="JXTB01000065">
    <property type="protein sequence ID" value="PON68236.1"/>
    <property type="molecule type" value="Genomic_DNA"/>
</dbReference>
<accession>A0A2P5D4P0</accession>
<reference evidence="2" key="1">
    <citation type="submission" date="2016-06" db="EMBL/GenBank/DDBJ databases">
        <title>Parallel loss of symbiosis genes in relatives of nitrogen-fixing non-legume Parasponia.</title>
        <authorList>
            <person name="Van Velzen R."/>
            <person name="Holmer R."/>
            <person name="Bu F."/>
            <person name="Rutten L."/>
            <person name="Van Zeijl A."/>
            <person name="Liu W."/>
            <person name="Santuari L."/>
            <person name="Cao Q."/>
            <person name="Sharma T."/>
            <person name="Shen D."/>
            <person name="Roswanjaya Y."/>
            <person name="Wardhani T."/>
            <person name="Kalhor M.S."/>
            <person name="Jansen J."/>
            <person name="Van den Hoogen J."/>
            <person name="Gungor B."/>
            <person name="Hartog M."/>
            <person name="Hontelez J."/>
            <person name="Verver J."/>
            <person name="Yang W.-C."/>
            <person name="Schijlen E."/>
            <person name="Repin R."/>
            <person name="Schilthuizen M."/>
            <person name="Schranz E."/>
            <person name="Heidstra R."/>
            <person name="Miyata K."/>
            <person name="Fedorova E."/>
            <person name="Kohlen W."/>
            <person name="Bisseling T."/>
            <person name="Smit S."/>
            <person name="Geurts R."/>
        </authorList>
    </citation>
    <scope>NUCLEOTIDE SEQUENCE [LARGE SCALE GENOMIC DNA]</scope>
    <source>
        <strain evidence="2">cv. WU1-14</strain>
    </source>
</reference>
<evidence type="ECO:0000313" key="1">
    <source>
        <dbReference type="EMBL" id="PON68236.1"/>
    </source>
</evidence>
<evidence type="ECO:0000313" key="2">
    <source>
        <dbReference type="Proteomes" id="UP000237105"/>
    </source>
</evidence>
<proteinExistence type="predicted"/>
<gene>
    <name evidence="1" type="ORF">PanWU01x14_097960</name>
</gene>
<protein>
    <submittedName>
        <fullName evidence="1">Uncharacterized protein</fullName>
    </submittedName>
</protein>
<sequence>NNFIQTTIIDEMGNCDPKYSACYNLSSLQMTMRTSSKLLNGSPVGYSTKQIILDYTYFANHLRHLHSFFWWLHRTSKSYFNCRLQALFDICIHLAKIFS</sequence>
<feature type="non-terminal residue" evidence="1">
    <location>
        <position position="1"/>
    </location>
</feature>
<keyword evidence="2" id="KW-1185">Reference proteome</keyword>
<organism evidence="1 2">
    <name type="scientific">Parasponia andersonii</name>
    <name type="common">Sponia andersonii</name>
    <dbReference type="NCBI Taxonomy" id="3476"/>
    <lineage>
        <taxon>Eukaryota</taxon>
        <taxon>Viridiplantae</taxon>
        <taxon>Streptophyta</taxon>
        <taxon>Embryophyta</taxon>
        <taxon>Tracheophyta</taxon>
        <taxon>Spermatophyta</taxon>
        <taxon>Magnoliopsida</taxon>
        <taxon>eudicotyledons</taxon>
        <taxon>Gunneridae</taxon>
        <taxon>Pentapetalae</taxon>
        <taxon>rosids</taxon>
        <taxon>fabids</taxon>
        <taxon>Rosales</taxon>
        <taxon>Cannabaceae</taxon>
        <taxon>Parasponia</taxon>
    </lineage>
</organism>
<dbReference type="OrthoDB" id="10316177at2759"/>
<name>A0A2P5D4P0_PARAD</name>
<comment type="caution">
    <text evidence="1">The sequence shown here is derived from an EMBL/GenBank/DDBJ whole genome shotgun (WGS) entry which is preliminary data.</text>
</comment>
<dbReference type="Proteomes" id="UP000237105">
    <property type="component" value="Unassembled WGS sequence"/>
</dbReference>